<dbReference type="AlphaFoldDB" id="A0A6N2NGE0"/>
<sequence length="66" mass="7452">MVFPPSSTASRSSLPICCKKLCQDFPPSSNCGRVKGNISVLVFYKSEIRSKSKHSLHDLQSHYIFY</sequence>
<evidence type="ECO:0000313" key="1">
    <source>
        <dbReference type="EMBL" id="VFU60344.1"/>
    </source>
</evidence>
<reference evidence="1" key="1">
    <citation type="submission" date="2019-03" db="EMBL/GenBank/DDBJ databases">
        <authorList>
            <person name="Mank J."/>
            <person name="Almeida P."/>
        </authorList>
    </citation>
    <scope>NUCLEOTIDE SEQUENCE</scope>
    <source>
        <strain evidence="1">78183</strain>
    </source>
</reference>
<name>A0A6N2NGE0_SALVM</name>
<gene>
    <name evidence="1" type="ORF">SVIM_LOCUS447336</name>
</gene>
<proteinExistence type="predicted"/>
<protein>
    <submittedName>
        <fullName evidence="1">Uncharacterized protein</fullName>
    </submittedName>
</protein>
<dbReference type="EMBL" id="CAADRP010002052">
    <property type="protein sequence ID" value="VFU60344.1"/>
    <property type="molecule type" value="Genomic_DNA"/>
</dbReference>
<organism evidence="1">
    <name type="scientific">Salix viminalis</name>
    <name type="common">Common osier</name>
    <name type="synonym">Basket willow</name>
    <dbReference type="NCBI Taxonomy" id="40686"/>
    <lineage>
        <taxon>Eukaryota</taxon>
        <taxon>Viridiplantae</taxon>
        <taxon>Streptophyta</taxon>
        <taxon>Embryophyta</taxon>
        <taxon>Tracheophyta</taxon>
        <taxon>Spermatophyta</taxon>
        <taxon>Magnoliopsida</taxon>
        <taxon>eudicotyledons</taxon>
        <taxon>Gunneridae</taxon>
        <taxon>Pentapetalae</taxon>
        <taxon>rosids</taxon>
        <taxon>fabids</taxon>
        <taxon>Malpighiales</taxon>
        <taxon>Salicaceae</taxon>
        <taxon>Saliceae</taxon>
        <taxon>Salix</taxon>
    </lineage>
</organism>
<accession>A0A6N2NGE0</accession>